<dbReference type="Proteomes" id="UP000186607">
    <property type="component" value="Unassembled WGS sequence"/>
</dbReference>
<dbReference type="EMBL" id="MSTI01000158">
    <property type="protein sequence ID" value="OLV15937.1"/>
    <property type="molecule type" value="Genomic_DNA"/>
</dbReference>
<dbReference type="AlphaFoldDB" id="A0A1U7NSQ4"/>
<name>A0A1U7NSQ4_9DEIO</name>
<evidence type="ECO:0000313" key="1">
    <source>
        <dbReference type="EMBL" id="OLV15937.1"/>
    </source>
</evidence>
<protein>
    <submittedName>
        <fullName evidence="1">Uncharacterized protein</fullName>
    </submittedName>
</protein>
<accession>A0A1U7NSQ4</accession>
<organism evidence="1 2">
    <name type="scientific">Deinococcus marmoris</name>
    <dbReference type="NCBI Taxonomy" id="249408"/>
    <lineage>
        <taxon>Bacteria</taxon>
        <taxon>Thermotogati</taxon>
        <taxon>Deinococcota</taxon>
        <taxon>Deinococci</taxon>
        <taxon>Deinococcales</taxon>
        <taxon>Deinococcaceae</taxon>
        <taxon>Deinococcus</taxon>
    </lineage>
</organism>
<reference evidence="1 2" key="1">
    <citation type="submission" date="2017-01" db="EMBL/GenBank/DDBJ databases">
        <title>Genome Analysis of Deinococcus marmoris KOPRI26562.</title>
        <authorList>
            <person name="Kim J.H."/>
            <person name="Oh H.-M."/>
        </authorList>
    </citation>
    <scope>NUCLEOTIDE SEQUENCE [LARGE SCALE GENOMIC DNA]</scope>
    <source>
        <strain evidence="1 2">KOPRI26562</strain>
    </source>
</reference>
<proteinExistence type="predicted"/>
<sequence>MRLDGKYPQRAALPEDGFEKILREIYPKLREMVGIQTLHP</sequence>
<dbReference type="STRING" id="249408.BOO71_0013564"/>
<comment type="caution">
    <text evidence="1">The sequence shown here is derived from an EMBL/GenBank/DDBJ whole genome shotgun (WGS) entry which is preliminary data.</text>
</comment>
<evidence type="ECO:0000313" key="2">
    <source>
        <dbReference type="Proteomes" id="UP000186607"/>
    </source>
</evidence>
<gene>
    <name evidence="1" type="ORF">BOO71_0013564</name>
</gene>
<keyword evidence="2" id="KW-1185">Reference proteome</keyword>